<proteinExistence type="inferred from homology"/>
<dbReference type="GO" id="GO:0004674">
    <property type="term" value="F:protein serine/threonine kinase activity"/>
    <property type="evidence" value="ECO:0007669"/>
    <property type="project" value="UniProtKB-KW"/>
</dbReference>
<feature type="compositionally biased region" description="Pro residues" evidence="5">
    <location>
        <begin position="446"/>
        <end position="455"/>
    </location>
</feature>
<protein>
    <submittedName>
        <fullName evidence="7">CAMKK protein kinase</fullName>
    </submittedName>
</protein>
<gene>
    <name evidence="7" type="ORF">H310_06100</name>
</gene>
<evidence type="ECO:0000313" key="7">
    <source>
        <dbReference type="EMBL" id="ETW02637.1"/>
    </source>
</evidence>
<keyword evidence="2 3" id="KW-0067">ATP-binding</keyword>
<dbReference type="AlphaFoldDB" id="A0A024U9R7"/>
<dbReference type="SUPFAM" id="SSF56112">
    <property type="entry name" value="Protein kinase-like (PK-like)"/>
    <property type="match status" value="1"/>
</dbReference>
<organism evidence="7">
    <name type="scientific">Aphanomyces invadans</name>
    <dbReference type="NCBI Taxonomy" id="157072"/>
    <lineage>
        <taxon>Eukaryota</taxon>
        <taxon>Sar</taxon>
        <taxon>Stramenopiles</taxon>
        <taxon>Oomycota</taxon>
        <taxon>Saprolegniomycetes</taxon>
        <taxon>Saprolegniales</taxon>
        <taxon>Verrucalvaceae</taxon>
        <taxon>Aphanomyces</taxon>
    </lineage>
</organism>
<dbReference type="VEuPathDB" id="FungiDB:H310_06100"/>
<dbReference type="PROSITE" id="PS00108">
    <property type="entry name" value="PROTEIN_KINASE_ST"/>
    <property type="match status" value="1"/>
</dbReference>
<evidence type="ECO:0000256" key="3">
    <source>
        <dbReference type="PROSITE-ProRule" id="PRU10141"/>
    </source>
</evidence>
<dbReference type="SMART" id="SM00220">
    <property type="entry name" value="S_TKc"/>
    <property type="match status" value="1"/>
</dbReference>
<dbReference type="eggNOG" id="KOG0585">
    <property type="taxonomic scope" value="Eukaryota"/>
</dbReference>
<evidence type="ECO:0000256" key="1">
    <source>
        <dbReference type="ARBA" id="ARBA00022741"/>
    </source>
</evidence>
<dbReference type="GO" id="GO:0035556">
    <property type="term" value="P:intracellular signal transduction"/>
    <property type="evidence" value="ECO:0007669"/>
    <property type="project" value="TreeGrafter"/>
</dbReference>
<keyword evidence="1 3" id="KW-0547">Nucleotide-binding</keyword>
<dbReference type="GO" id="GO:0005737">
    <property type="term" value="C:cytoplasm"/>
    <property type="evidence" value="ECO:0007669"/>
    <property type="project" value="TreeGrafter"/>
</dbReference>
<feature type="compositionally biased region" description="Basic and acidic residues" evidence="5">
    <location>
        <begin position="469"/>
        <end position="487"/>
    </location>
</feature>
<dbReference type="GeneID" id="20083150"/>
<dbReference type="RefSeq" id="XP_008869242.1">
    <property type="nucleotide sequence ID" value="XM_008871020.1"/>
</dbReference>
<dbReference type="PANTHER" id="PTHR24346">
    <property type="entry name" value="MAP/MICROTUBULE AFFINITY-REGULATING KINASE"/>
    <property type="match status" value="1"/>
</dbReference>
<feature type="region of interest" description="Disordered" evidence="5">
    <location>
        <begin position="33"/>
        <end position="67"/>
    </location>
</feature>
<dbReference type="PANTHER" id="PTHR24346:SF77">
    <property type="entry name" value="SERINE THREONINE PROTEIN KINASE"/>
    <property type="match status" value="1"/>
</dbReference>
<keyword evidence="7" id="KW-0418">Kinase</keyword>
<accession>A0A024U9R7</accession>
<dbReference type="Gene3D" id="1.10.510.10">
    <property type="entry name" value="Transferase(Phosphotransferase) domain 1"/>
    <property type="match status" value="1"/>
</dbReference>
<comment type="similarity">
    <text evidence="4">Belongs to the protein kinase superfamily.</text>
</comment>
<dbReference type="EMBL" id="KI913961">
    <property type="protein sequence ID" value="ETW02637.1"/>
    <property type="molecule type" value="Genomic_DNA"/>
</dbReference>
<dbReference type="OrthoDB" id="68483at2759"/>
<evidence type="ECO:0000259" key="6">
    <source>
        <dbReference type="PROSITE" id="PS50011"/>
    </source>
</evidence>
<feature type="domain" description="Protein kinase" evidence="6">
    <location>
        <begin position="95"/>
        <end position="383"/>
    </location>
</feature>
<dbReference type="InterPro" id="IPR011009">
    <property type="entry name" value="Kinase-like_dom_sf"/>
</dbReference>
<evidence type="ECO:0000256" key="4">
    <source>
        <dbReference type="RuleBase" id="RU000304"/>
    </source>
</evidence>
<evidence type="ECO:0000256" key="5">
    <source>
        <dbReference type="SAM" id="MobiDB-lite"/>
    </source>
</evidence>
<dbReference type="Pfam" id="PF00069">
    <property type="entry name" value="Pkinase"/>
    <property type="match status" value="1"/>
</dbReference>
<keyword evidence="7" id="KW-0808">Transferase</keyword>
<dbReference type="InterPro" id="IPR000719">
    <property type="entry name" value="Prot_kinase_dom"/>
</dbReference>
<feature type="region of interest" description="Disordered" evidence="5">
    <location>
        <begin position="1"/>
        <end position="21"/>
    </location>
</feature>
<dbReference type="STRING" id="157072.A0A024U9R7"/>
<feature type="binding site" evidence="3">
    <location>
        <position position="126"/>
    </location>
    <ligand>
        <name>ATP</name>
        <dbReference type="ChEBI" id="CHEBI:30616"/>
    </ligand>
</feature>
<feature type="compositionally biased region" description="Pro residues" evidence="5">
    <location>
        <begin position="38"/>
        <end position="50"/>
    </location>
</feature>
<reference evidence="7" key="1">
    <citation type="submission" date="2013-12" db="EMBL/GenBank/DDBJ databases">
        <title>The Genome Sequence of Aphanomyces invadans NJM9701.</title>
        <authorList>
            <consortium name="The Broad Institute Genomics Platform"/>
            <person name="Russ C."/>
            <person name="Tyler B."/>
            <person name="van West P."/>
            <person name="Dieguez-Uribeondo J."/>
            <person name="Young S.K."/>
            <person name="Zeng Q."/>
            <person name="Gargeya S."/>
            <person name="Fitzgerald M."/>
            <person name="Abouelleil A."/>
            <person name="Alvarado L."/>
            <person name="Chapman S.B."/>
            <person name="Gainer-Dewar J."/>
            <person name="Goldberg J."/>
            <person name="Griggs A."/>
            <person name="Gujja S."/>
            <person name="Hansen M."/>
            <person name="Howarth C."/>
            <person name="Imamovic A."/>
            <person name="Ireland A."/>
            <person name="Larimer J."/>
            <person name="McCowan C."/>
            <person name="Murphy C."/>
            <person name="Pearson M."/>
            <person name="Poon T.W."/>
            <person name="Priest M."/>
            <person name="Roberts A."/>
            <person name="Saif S."/>
            <person name="Shea T."/>
            <person name="Sykes S."/>
            <person name="Wortman J."/>
            <person name="Nusbaum C."/>
            <person name="Birren B."/>
        </authorList>
    </citation>
    <scope>NUCLEOTIDE SEQUENCE [LARGE SCALE GENOMIC DNA]</scope>
    <source>
        <strain evidence="7">NJM9701</strain>
    </source>
</reference>
<dbReference type="InterPro" id="IPR008271">
    <property type="entry name" value="Ser/Thr_kinase_AS"/>
</dbReference>
<sequence length="497" mass="55183">MCDAKRWTARPTPCLKSNGWSNEKKRGWVFMEEAAAHPLPPPATPSPPASPTRKLSLTDRPKLARTPSNTVQVVETDVAAVKVDDTGAPHRVNDYLVVKLLGEGAFAKVYLVERTKDDSTKQYAMKVFNKSFLKRKREFKKVDGKMVQTSAFQKVQKEVAIMKKLCHPHLTKLYEVIDSPDDDKMFLILELLSGGQIMEYNATSLRYTYPEEGMASSARLLMVQNCTLDIALALEYLHANHICHRDIKPENVLVTDTGFYKLGDFGVAYMFTEDDASNALQLKSTEGTYHFLAPECTTGEPYDPFKVDIWALGVTLYAMLFGTVPFGAHADSVPGILASIRDDPLVIPDESIPSDLQALVLAMLDKSPWTRISIGDILHHPWLVEHSLLKRPSLTQLVEVTVEDIDLAFTPINNFILMTKLKMKMHGRLSHARIALSKKLSTGGPNSPPPSPPRSPSRSGFDDLCLVKSQEDDVHAVQEPEPTEHSGESASEACALM</sequence>
<dbReference type="GO" id="GO:0005524">
    <property type="term" value="F:ATP binding"/>
    <property type="evidence" value="ECO:0007669"/>
    <property type="project" value="UniProtKB-UniRule"/>
</dbReference>
<dbReference type="Gene3D" id="3.30.200.20">
    <property type="entry name" value="Phosphorylase Kinase, domain 1"/>
    <property type="match status" value="1"/>
</dbReference>
<evidence type="ECO:0000256" key="2">
    <source>
        <dbReference type="ARBA" id="ARBA00022840"/>
    </source>
</evidence>
<keyword evidence="4" id="KW-0723">Serine/threonine-protein kinase</keyword>
<feature type="region of interest" description="Disordered" evidence="5">
    <location>
        <begin position="439"/>
        <end position="497"/>
    </location>
</feature>
<dbReference type="InterPro" id="IPR017441">
    <property type="entry name" value="Protein_kinase_ATP_BS"/>
</dbReference>
<dbReference type="PROSITE" id="PS00107">
    <property type="entry name" value="PROTEIN_KINASE_ATP"/>
    <property type="match status" value="1"/>
</dbReference>
<name>A0A024U9R7_9STRA</name>
<dbReference type="CDD" id="cd14008">
    <property type="entry name" value="STKc_LKB1_CaMKK"/>
    <property type="match status" value="1"/>
</dbReference>
<dbReference type="PROSITE" id="PS50011">
    <property type="entry name" value="PROTEIN_KINASE_DOM"/>
    <property type="match status" value="1"/>
</dbReference>